<comment type="similarity">
    <text evidence="7">Belongs to the class I-like SAM-binding methyltransferase superfamily. rRNA adenine N(6)-methyltransferase family. RsmA subfamily.</text>
</comment>
<dbReference type="HAMAP" id="MF_00607">
    <property type="entry name" value="16SrRNA_methyltr_A"/>
    <property type="match status" value="1"/>
</dbReference>
<feature type="domain" description="Ribosomal RNA adenine methylase transferase N-terminal" evidence="9">
    <location>
        <begin position="38"/>
        <end position="214"/>
    </location>
</feature>
<evidence type="ECO:0000256" key="8">
    <source>
        <dbReference type="PROSITE-ProRule" id="PRU01026"/>
    </source>
</evidence>
<keyword evidence="3 7" id="KW-0489">Methyltransferase</keyword>
<name>A0ABY6Z358_9BACL</name>
<dbReference type="GO" id="GO:0052908">
    <property type="term" value="F:16S rRNA (adenine(1518)-N(6)/adenine(1519)-N(6))-dimethyltransferase activity"/>
    <property type="evidence" value="ECO:0007669"/>
    <property type="project" value="UniProtKB-EC"/>
</dbReference>
<proteinExistence type="inferred from homology"/>
<keyword evidence="1 7" id="KW-0963">Cytoplasm</keyword>
<dbReference type="NCBIfam" id="TIGR00755">
    <property type="entry name" value="ksgA"/>
    <property type="match status" value="1"/>
</dbReference>
<sequence>MPESQPRTNAASTKDLLHRHGFYTKKQFGQNFLVNDRILQQIADAVQPDEDTVVLEVGPGSGALTVHLAETAKRVVAIEKDESLRPVLADALQGYANVDVTFADCLETNLGELMAPYLDASTKLVFAANLPYYITTPILFQVLESSLPLTRAVVMVQKEVADRMVATPGGKDYGVLSVGIQYRATVKRLFTVPPSAFLPQPGVDSAVVLLDCTVPVDVHVDDEQLFFRVVRAAFSTRRKTLLNALSNGLGKSKDVCREWIVTSGIQPEARAETLSIHQFAELANRFPHA</sequence>
<feature type="binding site" evidence="7 8">
    <location>
        <position position="129"/>
    </location>
    <ligand>
        <name>S-adenosyl-L-methionine</name>
        <dbReference type="ChEBI" id="CHEBI:59789"/>
    </ligand>
</feature>
<dbReference type="InterPro" id="IPR001737">
    <property type="entry name" value="KsgA/Erm"/>
</dbReference>
<dbReference type="Gene3D" id="3.40.50.150">
    <property type="entry name" value="Vaccinia Virus protein VP39"/>
    <property type="match status" value="1"/>
</dbReference>
<dbReference type="InterPro" id="IPR029063">
    <property type="entry name" value="SAM-dependent_MTases_sf"/>
</dbReference>
<feature type="binding site" evidence="7 8">
    <location>
        <position position="33"/>
    </location>
    <ligand>
        <name>S-adenosyl-L-methionine</name>
        <dbReference type="ChEBI" id="CHEBI:59789"/>
    </ligand>
</feature>
<gene>
    <name evidence="7 10" type="primary">rsmA</name>
    <name evidence="7" type="synonym">ksgA</name>
    <name evidence="10" type="ORF">NZD86_01870</name>
</gene>
<evidence type="ECO:0000313" key="11">
    <source>
        <dbReference type="Proteomes" id="UP001164803"/>
    </source>
</evidence>
<keyword evidence="6 7" id="KW-0694">RNA-binding</keyword>
<keyword evidence="2 7" id="KW-0698">rRNA processing</keyword>
<protein>
    <recommendedName>
        <fullName evidence="7">Ribosomal RNA small subunit methyltransferase A</fullName>
        <ecNumber evidence="7">2.1.1.182</ecNumber>
    </recommendedName>
    <alternativeName>
        <fullName evidence="7">16S rRNA (adenine(1518)-N(6)/adenine(1519)-N(6))-dimethyltransferase</fullName>
    </alternativeName>
    <alternativeName>
        <fullName evidence="7">16S rRNA dimethyladenosine transferase</fullName>
    </alternativeName>
    <alternativeName>
        <fullName evidence="7">16S rRNA dimethylase</fullName>
    </alternativeName>
    <alternativeName>
        <fullName evidence="7">S-adenosylmethionine-6-N', N'-adenosyl(rRNA) dimethyltransferase</fullName>
    </alternativeName>
</protein>
<dbReference type="PROSITE" id="PS01131">
    <property type="entry name" value="RRNA_A_DIMETH"/>
    <property type="match status" value="1"/>
</dbReference>
<evidence type="ECO:0000256" key="6">
    <source>
        <dbReference type="ARBA" id="ARBA00022884"/>
    </source>
</evidence>
<dbReference type="EMBL" id="CP104064">
    <property type="protein sequence ID" value="WAH37317.1"/>
    <property type="molecule type" value="Genomic_DNA"/>
</dbReference>
<feature type="binding site" evidence="7 8">
    <location>
        <position position="31"/>
    </location>
    <ligand>
        <name>S-adenosyl-L-methionine</name>
        <dbReference type="ChEBI" id="CHEBI:59789"/>
    </ligand>
</feature>
<dbReference type="InterPro" id="IPR020596">
    <property type="entry name" value="rRNA_Ade_Mease_Trfase_CS"/>
</dbReference>
<evidence type="ECO:0000256" key="3">
    <source>
        <dbReference type="ARBA" id="ARBA00022603"/>
    </source>
</evidence>
<dbReference type="CDD" id="cd02440">
    <property type="entry name" value="AdoMet_MTases"/>
    <property type="match status" value="1"/>
</dbReference>
<evidence type="ECO:0000256" key="4">
    <source>
        <dbReference type="ARBA" id="ARBA00022679"/>
    </source>
</evidence>
<dbReference type="PANTHER" id="PTHR11727">
    <property type="entry name" value="DIMETHYLADENOSINE TRANSFERASE"/>
    <property type="match status" value="1"/>
</dbReference>
<feature type="binding site" evidence="7 8">
    <location>
        <position position="79"/>
    </location>
    <ligand>
        <name>S-adenosyl-L-methionine</name>
        <dbReference type="ChEBI" id="CHEBI:59789"/>
    </ligand>
</feature>
<keyword evidence="11" id="KW-1185">Reference proteome</keyword>
<dbReference type="SUPFAM" id="SSF53335">
    <property type="entry name" value="S-adenosyl-L-methionine-dependent methyltransferases"/>
    <property type="match status" value="1"/>
</dbReference>
<dbReference type="EC" id="2.1.1.182" evidence="7"/>
<reference evidence="10" key="1">
    <citation type="submission" date="2022-08" db="EMBL/GenBank/DDBJ databases">
        <title>Alicyclobacillus dauci DSM2870, complete genome.</title>
        <authorList>
            <person name="Wang Q."/>
            <person name="Cai R."/>
            <person name="Wang Z."/>
        </authorList>
    </citation>
    <scope>NUCLEOTIDE SEQUENCE</scope>
    <source>
        <strain evidence="10">DSM 28700</strain>
    </source>
</reference>
<dbReference type="InterPro" id="IPR011530">
    <property type="entry name" value="rRNA_adenine_dimethylase"/>
</dbReference>
<evidence type="ECO:0000256" key="1">
    <source>
        <dbReference type="ARBA" id="ARBA00022490"/>
    </source>
</evidence>
<evidence type="ECO:0000256" key="7">
    <source>
        <dbReference type="HAMAP-Rule" id="MF_00607"/>
    </source>
</evidence>
<keyword evidence="5 7" id="KW-0949">S-adenosyl-L-methionine</keyword>
<dbReference type="RefSeq" id="WP_268044793.1">
    <property type="nucleotide sequence ID" value="NZ_CP104064.1"/>
</dbReference>
<comment type="subcellular location">
    <subcellularLocation>
        <location evidence="7">Cytoplasm</location>
    </subcellularLocation>
</comment>
<evidence type="ECO:0000313" key="10">
    <source>
        <dbReference type="EMBL" id="WAH37317.1"/>
    </source>
</evidence>
<comment type="function">
    <text evidence="7">Specifically dimethylates two adjacent adenosines (A1518 and A1519) in the loop of a conserved hairpin near the 3'-end of 16S rRNA in the 30S particle. May play a critical role in biogenesis of 30S subunits.</text>
</comment>
<accession>A0ABY6Z358</accession>
<dbReference type="Gene3D" id="1.10.8.100">
    <property type="entry name" value="Ribosomal RNA adenine dimethylase-like, domain 2"/>
    <property type="match status" value="1"/>
</dbReference>
<comment type="catalytic activity">
    <reaction evidence="7">
        <text>adenosine(1518)/adenosine(1519) in 16S rRNA + 4 S-adenosyl-L-methionine = N(6)-dimethyladenosine(1518)/N(6)-dimethyladenosine(1519) in 16S rRNA + 4 S-adenosyl-L-homocysteine + 4 H(+)</text>
        <dbReference type="Rhea" id="RHEA:19609"/>
        <dbReference type="Rhea" id="RHEA-COMP:10232"/>
        <dbReference type="Rhea" id="RHEA-COMP:10233"/>
        <dbReference type="ChEBI" id="CHEBI:15378"/>
        <dbReference type="ChEBI" id="CHEBI:57856"/>
        <dbReference type="ChEBI" id="CHEBI:59789"/>
        <dbReference type="ChEBI" id="CHEBI:74411"/>
        <dbReference type="ChEBI" id="CHEBI:74493"/>
        <dbReference type="EC" id="2.1.1.182"/>
    </reaction>
</comment>
<feature type="binding site" evidence="7 8">
    <location>
        <position position="58"/>
    </location>
    <ligand>
        <name>S-adenosyl-L-methionine</name>
        <dbReference type="ChEBI" id="CHEBI:59789"/>
    </ligand>
</feature>
<dbReference type="PROSITE" id="PS51689">
    <property type="entry name" value="SAM_RNA_A_N6_MT"/>
    <property type="match status" value="1"/>
</dbReference>
<evidence type="ECO:0000259" key="9">
    <source>
        <dbReference type="SMART" id="SM00650"/>
    </source>
</evidence>
<dbReference type="InterPro" id="IPR020598">
    <property type="entry name" value="rRNA_Ade_methylase_Trfase_N"/>
</dbReference>
<dbReference type="Pfam" id="PF00398">
    <property type="entry name" value="RrnaAD"/>
    <property type="match status" value="1"/>
</dbReference>
<feature type="binding site" evidence="7 8">
    <location>
        <position position="104"/>
    </location>
    <ligand>
        <name>S-adenosyl-L-methionine</name>
        <dbReference type="ChEBI" id="CHEBI:59789"/>
    </ligand>
</feature>
<dbReference type="InterPro" id="IPR023165">
    <property type="entry name" value="rRNA_Ade_diMease-like_C"/>
</dbReference>
<dbReference type="PANTHER" id="PTHR11727:SF7">
    <property type="entry name" value="DIMETHYLADENOSINE TRANSFERASE-RELATED"/>
    <property type="match status" value="1"/>
</dbReference>
<organism evidence="10 11">
    <name type="scientific">Alicyclobacillus dauci</name>
    <dbReference type="NCBI Taxonomy" id="1475485"/>
    <lineage>
        <taxon>Bacteria</taxon>
        <taxon>Bacillati</taxon>
        <taxon>Bacillota</taxon>
        <taxon>Bacilli</taxon>
        <taxon>Bacillales</taxon>
        <taxon>Alicyclobacillaceae</taxon>
        <taxon>Alicyclobacillus</taxon>
    </lineage>
</organism>
<evidence type="ECO:0000256" key="2">
    <source>
        <dbReference type="ARBA" id="ARBA00022552"/>
    </source>
</evidence>
<keyword evidence="4 7" id="KW-0808">Transferase</keyword>
<dbReference type="SMART" id="SM00650">
    <property type="entry name" value="rADc"/>
    <property type="match status" value="1"/>
</dbReference>
<evidence type="ECO:0000256" key="5">
    <source>
        <dbReference type="ARBA" id="ARBA00022691"/>
    </source>
</evidence>
<dbReference type="Proteomes" id="UP001164803">
    <property type="component" value="Chromosome"/>
</dbReference>